<dbReference type="InterPro" id="IPR053185">
    <property type="entry name" value="SET_domain_protein"/>
</dbReference>
<sequence length="359" mass="41087">MYQQAFEAELKLAFNSAKEVNDVQLAAIEGKGMGVVAKDNIISGQLLISEGPLFALKMSYSSMWDDARESTISEILRLLSENNRNHFHQLHNSLETHEDYLNKSYFGKFMSNSLKMFEALDEYKTPERCNMSGILVHAARINHSCVPNAHFLWDPAARKGNVRALTAITKGEEVTIRYIRLEASPNRSVLLLNRYNIVRCTCPMCTVPADEIEETDRFLHHAREIEYRLADQEVLEATPQKTLNEAKMARDIFARNGGGAVERARVVFKCFEICAIQGDITRAKYFLEMALRHCLLAQGDASPNARCLRLLQADVTQYEGFGKANKWAGSMFNNMNYEQKDIPTWYWRMPPFEDFSRDF</sequence>
<dbReference type="SUPFAM" id="SSF82199">
    <property type="entry name" value="SET domain"/>
    <property type="match status" value="1"/>
</dbReference>
<dbReference type="PANTHER" id="PTHR47332:SF4">
    <property type="entry name" value="SET DOMAIN-CONTAINING PROTEIN 5"/>
    <property type="match status" value="1"/>
</dbReference>
<dbReference type="Pfam" id="PF00856">
    <property type="entry name" value="SET"/>
    <property type="match status" value="1"/>
</dbReference>
<dbReference type="OrthoDB" id="265717at2759"/>
<dbReference type="AlphaFoldDB" id="A0A9P7YS18"/>
<gene>
    <name evidence="2" type="ORF">BJ875DRAFT_437286</name>
</gene>
<proteinExistence type="predicted"/>
<keyword evidence="3" id="KW-1185">Reference proteome</keyword>
<protein>
    <recommendedName>
        <fullName evidence="1">SET domain-containing protein</fullName>
    </recommendedName>
</protein>
<dbReference type="Gene3D" id="2.170.270.10">
    <property type="entry name" value="SET domain"/>
    <property type="match status" value="1"/>
</dbReference>
<comment type="caution">
    <text evidence="2">The sequence shown here is derived from an EMBL/GenBank/DDBJ whole genome shotgun (WGS) entry which is preliminary data.</text>
</comment>
<evidence type="ECO:0000313" key="3">
    <source>
        <dbReference type="Proteomes" id="UP000824998"/>
    </source>
</evidence>
<reference evidence="2" key="1">
    <citation type="journal article" date="2021" name="IMA Fungus">
        <title>Genomic characterization of three marine fungi, including Emericellopsis atlantica sp. nov. with signatures of a generalist lifestyle and marine biomass degradation.</title>
        <authorList>
            <person name="Hagestad O.C."/>
            <person name="Hou L."/>
            <person name="Andersen J.H."/>
            <person name="Hansen E.H."/>
            <person name="Altermark B."/>
            <person name="Li C."/>
            <person name="Kuhnert E."/>
            <person name="Cox R.J."/>
            <person name="Crous P.W."/>
            <person name="Spatafora J.W."/>
            <person name="Lail K."/>
            <person name="Amirebrahimi M."/>
            <person name="Lipzen A."/>
            <person name="Pangilinan J."/>
            <person name="Andreopoulos W."/>
            <person name="Hayes R.D."/>
            <person name="Ng V."/>
            <person name="Grigoriev I.V."/>
            <person name="Jackson S.A."/>
            <person name="Sutton T.D.S."/>
            <person name="Dobson A.D.W."/>
            <person name="Rama T."/>
        </authorList>
    </citation>
    <scope>NUCLEOTIDE SEQUENCE</scope>
    <source>
        <strain evidence="2">TRa018bII</strain>
    </source>
</reference>
<dbReference type="InterPro" id="IPR001214">
    <property type="entry name" value="SET_dom"/>
</dbReference>
<evidence type="ECO:0000313" key="2">
    <source>
        <dbReference type="EMBL" id="KAG9238672.1"/>
    </source>
</evidence>
<organism evidence="2 3">
    <name type="scientific">Amylocarpus encephaloides</name>
    <dbReference type="NCBI Taxonomy" id="45428"/>
    <lineage>
        <taxon>Eukaryota</taxon>
        <taxon>Fungi</taxon>
        <taxon>Dikarya</taxon>
        <taxon>Ascomycota</taxon>
        <taxon>Pezizomycotina</taxon>
        <taxon>Leotiomycetes</taxon>
        <taxon>Helotiales</taxon>
        <taxon>Helotiales incertae sedis</taxon>
        <taxon>Amylocarpus</taxon>
    </lineage>
</organism>
<dbReference type="Proteomes" id="UP000824998">
    <property type="component" value="Unassembled WGS sequence"/>
</dbReference>
<accession>A0A9P7YS18</accession>
<dbReference type="InterPro" id="IPR046341">
    <property type="entry name" value="SET_dom_sf"/>
</dbReference>
<dbReference type="PROSITE" id="PS50280">
    <property type="entry name" value="SET"/>
    <property type="match status" value="1"/>
</dbReference>
<name>A0A9P7YS18_9HELO</name>
<dbReference type="CDD" id="cd20071">
    <property type="entry name" value="SET_SMYD"/>
    <property type="match status" value="1"/>
</dbReference>
<feature type="domain" description="SET" evidence="1">
    <location>
        <begin position="21"/>
        <end position="179"/>
    </location>
</feature>
<dbReference type="PANTHER" id="PTHR47332">
    <property type="entry name" value="SET DOMAIN-CONTAINING PROTEIN 5"/>
    <property type="match status" value="1"/>
</dbReference>
<dbReference type="SMART" id="SM00317">
    <property type="entry name" value="SET"/>
    <property type="match status" value="1"/>
</dbReference>
<evidence type="ECO:0000259" key="1">
    <source>
        <dbReference type="PROSITE" id="PS50280"/>
    </source>
</evidence>
<dbReference type="EMBL" id="MU251367">
    <property type="protein sequence ID" value="KAG9238672.1"/>
    <property type="molecule type" value="Genomic_DNA"/>
</dbReference>